<reference evidence="3 4" key="1">
    <citation type="submission" date="2019-06" db="EMBL/GenBank/DDBJ databases">
        <title>Genome Sequence of the Brown Rot Fungal Pathogen Monilinia fructicola.</title>
        <authorList>
            <person name="De Miccolis Angelini R.M."/>
            <person name="Landi L."/>
            <person name="Abate D."/>
            <person name="Pollastro S."/>
            <person name="Romanazzi G."/>
            <person name="Faretra F."/>
        </authorList>
    </citation>
    <scope>NUCLEOTIDE SEQUENCE [LARGE SCALE GENOMIC DNA]</scope>
    <source>
        <strain evidence="3 4">Mfrc123</strain>
    </source>
</reference>
<dbReference type="EMBL" id="VICG01000013">
    <property type="protein sequence ID" value="KAA8565815.1"/>
    <property type="molecule type" value="Genomic_DNA"/>
</dbReference>
<evidence type="ECO:0000313" key="4">
    <source>
        <dbReference type="Proteomes" id="UP000322873"/>
    </source>
</evidence>
<keyword evidence="2" id="KW-0472">Membrane</keyword>
<comment type="caution">
    <text evidence="3">The sequence shown here is derived from an EMBL/GenBank/DDBJ whole genome shotgun (WGS) entry which is preliminary data.</text>
</comment>
<keyword evidence="2" id="KW-1133">Transmembrane helix</keyword>
<dbReference type="Proteomes" id="UP000322873">
    <property type="component" value="Unassembled WGS sequence"/>
</dbReference>
<sequence>MHPDLAPRTAHPASLQIANPITKRKVQSANCHFPRPHTSTTKTRARRDEKQNRNVNKSKSLESNASTQTYIHSNRLSLPLTRRGSTAASPAVRMHRGVGPPYQTRKGVLPIADIRKPRIVCWKQGRKLIGNPVSCLVRRVRAPRGAKRPRVLGLGGLGLGLGIGVTAGLVDGGWDGCSISGCGWW</sequence>
<proteinExistence type="predicted"/>
<evidence type="ECO:0000313" key="3">
    <source>
        <dbReference type="EMBL" id="KAA8565815.1"/>
    </source>
</evidence>
<gene>
    <name evidence="3" type="ORF">EYC84_009638</name>
</gene>
<keyword evidence="2" id="KW-0812">Transmembrane</keyword>
<feature type="transmembrane region" description="Helical" evidence="2">
    <location>
        <begin position="151"/>
        <end position="170"/>
    </location>
</feature>
<accession>A0A5M9JF66</accession>
<dbReference type="AlphaFoldDB" id="A0A5M9JF66"/>
<evidence type="ECO:0000256" key="2">
    <source>
        <dbReference type="SAM" id="Phobius"/>
    </source>
</evidence>
<feature type="compositionally biased region" description="Polar residues" evidence="1">
    <location>
        <begin position="53"/>
        <end position="76"/>
    </location>
</feature>
<protein>
    <submittedName>
        <fullName evidence="3">Uncharacterized protein</fullName>
    </submittedName>
</protein>
<keyword evidence="4" id="KW-1185">Reference proteome</keyword>
<name>A0A5M9JF66_MONFR</name>
<organism evidence="3 4">
    <name type="scientific">Monilinia fructicola</name>
    <name type="common">Brown rot fungus</name>
    <name type="synonym">Ciboria fructicola</name>
    <dbReference type="NCBI Taxonomy" id="38448"/>
    <lineage>
        <taxon>Eukaryota</taxon>
        <taxon>Fungi</taxon>
        <taxon>Dikarya</taxon>
        <taxon>Ascomycota</taxon>
        <taxon>Pezizomycotina</taxon>
        <taxon>Leotiomycetes</taxon>
        <taxon>Helotiales</taxon>
        <taxon>Sclerotiniaceae</taxon>
        <taxon>Monilinia</taxon>
    </lineage>
</organism>
<evidence type="ECO:0000256" key="1">
    <source>
        <dbReference type="SAM" id="MobiDB-lite"/>
    </source>
</evidence>
<feature type="region of interest" description="Disordered" evidence="1">
    <location>
        <begin position="25"/>
        <end position="78"/>
    </location>
</feature>